<keyword evidence="4" id="KW-1185">Reference proteome</keyword>
<organism evidence="3 4">
    <name type="scientific">Micromonospora nigra</name>
    <dbReference type="NCBI Taxonomy" id="145857"/>
    <lineage>
        <taxon>Bacteria</taxon>
        <taxon>Bacillati</taxon>
        <taxon>Actinomycetota</taxon>
        <taxon>Actinomycetes</taxon>
        <taxon>Micromonosporales</taxon>
        <taxon>Micromonosporaceae</taxon>
        <taxon>Micromonospora</taxon>
    </lineage>
</organism>
<sequence length="132" mass="14396">MSLTCPKCHGEMRQYERSGVVIDQCGECRGIFLDRGELEKLFEAEANWNRQHTPAPAPAGPPGQQGGYPPPPPPPAPHQPGYGTVPPPPPPAHGYPPAPAPAYGGHGQQHHGYHGHYRRKKKHKGFLDEMFG</sequence>
<dbReference type="InterPro" id="IPR027392">
    <property type="entry name" value="TF_Znf"/>
</dbReference>
<feature type="compositionally biased region" description="Basic residues" evidence="1">
    <location>
        <begin position="108"/>
        <end position="124"/>
    </location>
</feature>
<proteinExistence type="predicted"/>
<dbReference type="STRING" id="145857.GA0070616_2564"/>
<feature type="compositionally biased region" description="Pro residues" evidence="1">
    <location>
        <begin position="85"/>
        <end position="100"/>
    </location>
</feature>
<dbReference type="EMBL" id="FMHT01000003">
    <property type="protein sequence ID" value="SCL22586.1"/>
    <property type="molecule type" value="Genomic_DNA"/>
</dbReference>
<evidence type="ECO:0000259" key="2">
    <source>
        <dbReference type="Pfam" id="PF13453"/>
    </source>
</evidence>
<protein>
    <recommendedName>
        <fullName evidence="2">Transcription factor zinc-finger domain-containing protein</fullName>
    </recommendedName>
</protein>
<dbReference type="AlphaFoldDB" id="A0A1C6RZE1"/>
<feature type="domain" description="Transcription factor zinc-finger" evidence="2">
    <location>
        <begin position="4"/>
        <end position="43"/>
    </location>
</feature>
<reference evidence="3 4" key="1">
    <citation type="submission" date="2016-06" db="EMBL/GenBank/DDBJ databases">
        <authorList>
            <person name="Kjaerup R.B."/>
            <person name="Dalgaard T.S."/>
            <person name="Juul-Madsen H.R."/>
        </authorList>
    </citation>
    <scope>NUCLEOTIDE SEQUENCE [LARGE SCALE GENOMIC DNA]</scope>
    <source>
        <strain evidence="3 4">DSM 43818</strain>
    </source>
</reference>
<evidence type="ECO:0000256" key="1">
    <source>
        <dbReference type="SAM" id="MobiDB-lite"/>
    </source>
</evidence>
<evidence type="ECO:0000313" key="3">
    <source>
        <dbReference type="EMBL" id="SCL22586.1"/>
    </source>
</evidence>
<gene>
    <name evidence="3" type="ORF">GA0070616_2564</name>
</gene>
<accession>A0A1C6RZE1</accession>
<feature type="region of interest" description="Disordered" evidence="1">
    <location>
        <begin position="44"/>
        <end position="132"/>
    </location>
</feature>
<dbReference type="Proteomes" id="UP000199699">
    <property type="component" value="Unassembled WGS sequence"/>
</dbReference>
<name>A0A1C6RZE1_9ACTN</name>
<feature type="compositionally biased region" description="Pro residues" evidence="1">
    <location>
        <begin position="68"/>
        <end position="78"/>
    </location>
</feature>
<dbReference type="Pfam" id="PF13453">
    <property type="entry name" value="Zn_ribbon_TFIIB"/>
    <property type="match status" value="1"/>
</dbReference>
<evidence type="ECO:0000313" key="4">
    <source>
        <dbReference type="Proteomes" id="UP000199699"/>
    </source>
</evidence>